<sequence>MRSRTGCLTCRTRKLKCDEQKPECSQCRKGARECRPSEGIVFRHQQNASMNKDLSDASTGRGSLKGFYSYKNTFDEDSVWLDIPKHVIFVDNSDPYAEDLEAALGESEAALLAASSHTRAWSAQRTSSADGETHRLNTLSTVAAHDRLSYPPLSIDQQSIPPTDNGAPFSNVPTTASSGPSPTQVRGVIAPQVSPPLSITTNNNHNNNINFLLNPSQSRSPPVDPNIQHAPERRGSSLTSRAVVPRATSTDSKPEVPAETDYEIAYLLRHFSEVPGLWMDLFDLGTYFASSVPVRALQNPLLKYAACAYAAKQLGRVKGAKVSTGGVHTRHLAHNVDWPWSGAKYYEKAIQLLMKELQPDKGPPPLSTPEAFGQWQAAELCEDNDNPRKRRRRYSDSRFSKGVHSDEILAATAILSVYEFLDATGPAWNRHLSGVKSLLDVAEVGMMPVEQRHSPGGTALQQPKLSGLSKARKATFWNFARQDYLAAFINESQTRLNTDDLVLWTEAGLQIDSMGFVRSKGTSTTGFPDDEEPIKEDLVSNGLVWILSKIVNFINAGDNIQLNHPGSMDTGPLGLSQQVLLERWYRLEAELDVWYNGLPETFQPCGRVELSKLPQNKDSDKFDAGTLSEIWYSIPMCSSAMQHYHMARILLLINKPHASTSRRSTITDRLNSYRSIESDIRFHSREIVGIALACPNGSVRINSLQPLFVSGQCLTEPGERRSVLQLLQGIEADLGWATEYRVNQLLREWDWDEDSVDASVP</sequence>
<protein>
    <submittedName>
        <fullName evidence="8">Zn(II)2Cys6 transcription factor</fullName>
    </submittedName>
</protein>
<evidence type="ECO:0000313" key="8">
    <source>
        <dbReference type="EMBL" id="PWY96323.1"/>
    </source>
</evidence>
<dbReference type="GO" id="GO:0000976">
    <property type="term" value="F:transcription cis-regulatory region binding"/>
    <property type="evidence" value="ECO:0007669"/>
    <property type="project" value="TreeGrafter"/>
</dbReference>
<comment type="subcellular location">
    <subcellularLocation>
        <location evidence="1">Nucleus</location>
    </subcellularLocation>
</comment>
<keyword evidence="4" id="KW-0804">Transcription</keyword>
<dbReference type="GO" id="GO:0045944">
    <property type="term" value="P:positive regulation of transcription by RNA polymerase II"/>
    <property type="evidence" value="ECO:0007669"/>
    <property type="project" value="TreeGrafter"/>
</dbReference>
<dbReference type="RefSeq" id="XP_025473084.1">
    <property type="nucleotide sequence ID" value="XM_025613568.1"/>
</dbReference>
<dbReference type="Proteomes" id="UP000246702">
    <property type="component" value="Unassembled WGS sequence"/>
</dbReference>
<evidence type="ECO:0000259" key="7">
    <source>
        <dbReference type="PROSITE" id="PS50048"/>
    </source>
</evidence>
<accession>A0A317XCQ3</accession>
<dbReference type="PANTHER" id="PTHR37534">
    <property type="entry name" value="TRANSCRIPTIONAL ACTIVATOR PROTEIN UGA3"/>
    <property type="match status" value="1"/>
</dbReference>
<proteinExistence type="predicted"/>
<reference evidence="8 9" key="1">
    <citation type="submission" date="2016-12" db="EMBL/GenBank/DDBJ databases">
        <title>The genomes of Aspergillus section Nigri reveals drivers in fungal speciation.</title>
        <authorList>
            <consortium name="DOE Joint Genome Institute"/>
            <person name="Vesth T.C."/>
            <person name="Nybo J."/>
            <person name="Theobald S."/>
            <person name="Brandl J."/>
            <person name="Frisvad J.C."/>
            <person name="Nielsen K.F."/>
            <person name="Lyhne E.K."/>
            <person name="Kogle M.E."/>
            <person name="Kuo A."/>
            <person name="Riley R."/>
            <person name="Clum A."/>
            <person name="Nolan M."/>
            <person name="Lipzen A."/>
            <person name="Salamov A."/>
            <person name="Henrissat B."/>
            <person name="Wiebenga A."/>
            <person name="De Vries R.P."/>
            <person name="Grigoriev I.V."/>
            <person name="Mortensen U.H."/>
            <person name="Andersen M.R."/>
            <person name="Baker S.E."/>
        </authorList>
    </citation>
    <scope>NUCLEOTIDE SEQUENCE [LARGE SCALE GENOMIC DNA]</scope>
    <source>
        <strain evidence="8 9">CBS 115572</strain>
    </source>
</reference>
<feature type="region of interest" description="Disordered" evidence="6">
    <location>
        <begin position="213"/>
        <end position="256"/>
    </location>
</feature>
<feature type="region of interest" description="Disordered" evidence="6">
    <location>
        <begin position="155"/>
        <end position="184"/>
    </location>
</feature>
<feature type="compositionally biased region" description="Polar residues" evidence="6">
    <location>
        <begin position="171"/>
        <end position="184"/>
    </location>
</feature>
<gene>
    <name evidence="8" type="ORF">BO94DRAFT_551993</name>
</gene>
<evidence type="ECO:0000256" key="6">
    <source>
        <dbReference type="SAM" id="MobiDB-lite"/>
    </source>
</evidence>
<evidence type="ECO:0000256" key="2">
    <source>
        <dbReference type="ARBA" id="ARBA00023015"/>
    </source>
</evidence>
<dbReference type="CDD" id="cd00067">
    <property type="entry name" value="GAL4"/>
    <property type="match status" value="1"/>
</dbReference>
<dbReference type="GO" id="GO:0000981">
    <property type="term" value="F:DNA-binding transcription factor activity, RNA polymerase II-specific"/>
    <property type="evidence" value="ECO:0007669"/>
    <property type="project" value="InterPro"/>
</dbReference>
<name>A0A317XCQ3_9EURO</name>
<evidence type="ECO:0000256" key="3">
    <source>
        <dbReference type="ARBA" id="ARBA00023125"/>
    </source>
</evidence>
<dbReference type="InterPro" id="IPR021858">
    <property type="entry name" value="Fun_TF"/>
</dbReference>
<keyword evidence="3" id="KW-0238">DNA-binding</keyword>
<keyword evidence="9" id="KW-1185">Reference proteome</keyword>
<dbReference type="PROSITE" id="PS50048">
    <property type="entry name" value="ZN2_CY6_FUNGAL_2"/>
    <property type="match status" value="1"/>
</dbReference>
<dbReference type="Gene3D" id="4.10.240.10">
    <property type="entry name" value="Zn(2)-C6 fungal-type DNA-binding domain"/>
    <property type="match status" value="1"/>
</dbReference>
<dbReference type="EMBL" id="MSFK01000001">
    <property type="protein sequence ID" value="PWY96323.1"/>
    <property type="molecule type" value="Genomic_DNA"/>
</dbReference>
<dbReference type="Pfam" id="PF11951">
    <property type="entry name" value="Fungal_trans_2"/>
    <property type="match status" value="1"/>
</dbReference>
<dbReference type="AlphaFoldDB" id="A0A317XCQ3"/>
<keyword evidence="5" id="KW-0539">Nucleus</keyword>
<dbReference type="GO" id="GO:0005634">
    <property type="term" value="C:nucleus"/>
    <property type="evidence" value="ECO:0007669"/>
    <property type="project" value="UniProtKB-SubCell"/>
</dbReference>
<dbReference type="PANTHER" id="PTHR37534:SF9">
    <property type="entry name" value="ZN(II)2CYS6 TRANSCRIPTION FACTOR (EUROFUNG)"/>
    <property type="match status" value="1"/>
</dbReference>
<evidence type="ECO:0000256" key="4">
    <source>
        <dbReference type="ARBA" id="ARBA00023163"/>
    </source>
</evidence>
<dbReference type="GO" id="GO:0008270">
    <property type="term" value="F:zinc ion binding"/>
    <property type="evidence" value="ECO:0007669"/>
    <property type="project" value="InterPro"/>
</dbReference>
<dbReference type="Pfam" id="PF00172">
    <property type="entry name" value="Zn_clus"/>
    <property type="match status" value="1"/>
</dbReference>
<dbReference type="PROSITE" id="PS00463">
    <property type="entry name" value="ZN2_CY6_FUNGAL_1"/>
    <property type="match status" value="1"/>
</dbReference>
<evidence type="ECO:0000313" key="9">
    <source>
        <dbReference type="Proteomes" id="UP000246702"/>
    </source>
</evidence>
<dbReference type="SUPFAM" id="SSF57701">
    <property type="entry name" value="Zn2/Cys6 DNA-binding domain"/>
    <property type="match status" value="1"/>
</dbReference>
<dbReference type="SMART" id="SM00066">
    <property type="entry name" value="GAL4"/>
    <property type="match status" value="1"/>
</dbReference>
<evidence type="ECO:0000256" key="1">
    <source>
        <dbReference type="ARBA" id="ARBA00004123"/>
    </source>
</evidence>
<feature type="domain" description="Zn(2)-C6 fungal-type" evidence="7">
    <location>
        <begin position="6"/>
        <end position="34"/>
    </location>
</feature>
<dbReference type="InterPro" id="IPR001138">
    <property type="entry name" value="Zn2Cys6_DnaBD"/>
</dbReference>
<evidence type="ECO:0000256" key="5">
    <source>
        <dbReference type="ARBA" id="ARBA00023242"/>
    </source>
</evidence>
<keyword evidence="2" id="KW-0805">Transcription regulation</keyword>
<dbReference type="STRING" id="1450535.A0A317XCQ3"/>
<dbReference type="OrthoDB" id="5418899at2759"/>
<dbReference type="GeneID" id="37115711"/>
<organism evidence="8 9">
    <name type="scientific">Aspergillus sclerotioniger CBS 115572</name>
    <dbReference type="NCBI Taxonomy" id="1450535"/>
    <lineage>
        <taxon>Eukaryota</taxon>
        <taxon>Fungi</taxon>
        <taxon>Dikarya</taxon>
        <taxon>Ascomycota</taxon>
        <taxon>Pezizomycotina</taxon>
        <taxon>Eurotiomycetes</taxon>
        <taxon>Eurotiomycetidae</taxon>
        <taxon>Eurotiales</taxon>
        <taxon>Aspergillaceae</taxon>
        <taxon>Aspergillus</taxon>
        <taxon>Aspergillus subgen. Circumdati</taxon>
    </lineage>
</organism>
<comment type="caution">
    <text evidence="8">The sequence shown here is derived from an EMBL/GenBank/DDBJ whole genome shotgun (WGS) entry which is preliminary data.</text>
</comment>
<dbReference type="InterPro" id="IPR036864">
    <property type="entry name" value="Zn2-C6_fun-type_DNA-bd_sf"/>
</dbReference>